<accession>A0ABP9V729</accession>
<organism evidence="1 2">
    <name type="scientific">Deinococcus xinjiangensis</name>
    <dbReference type="NCBI Taxonomy" id="457454"/>
    <lineage>
        <taxon>Bacteria</taxon>
        <taxon>Thermotogati</taxon>
        <taxon>Deinococcota</taxon>
        <taxon>Deinococci</taxon>
        <taxon>Deinococcales</taxon>
        <taxon>Deinococcaceae</taxon>
        <taxon>Deinococcus</taxon>
    </lineage>
</organism>
<comment type="caution">
    <text evidence="1">The sequence shown here is derived from an EMBL/GenBank/DDBJ whole genome shotgun (WGS) entry which is preliminary data.</text>
</comment>
<dbReference type="EMBL" id="BAABRN010000006">
    <property type="protein sequence ID" value="GAA5501088.1"/>
    <property type="molecule type" value="Genomic_DNA"/>
</dbReference>
<evidence type="ECO:0000313" key="1">
    <source>
        <dbReference type="EMBL" id="GAA5501088.1"/>
    </source>
</evidence>
<dbReference type="RefSeq" id="WP_353541063.1">
    <property type="nucleotide sequence ID" value="NZ_BAABRN010000006.1"/>
</dbReference>
<gene>
    <name evidence="1" type="ORF">Dxin01_00819</name>
</gene>
<reference evidence="1 2" key="1">
    <citation type="submission" date="2024-02" db="EMBL/GenBank/DDBJ databases">
        <title>Deinococcus xinjiangensis NBRC 107630.</title>
        <authorList>
            <person name="Ichikawa N."/>
            <person name="Katano-Makiyama Y."/>
            <person name="Hidaka K."/>
        </authorList>
    </citation>
    <scope>NUCLEOTIDE SEQUENCE [LARGE SCALE GENOMIC DNA]</scope>
    <source>
        <strain evidence="1 2">NBRC 107630</strain>
    </source>
</reference>
<proteinExistence type="predicted"/>
<evidence type="ECO:0000313" key="2">
    <source>
        <dbReference type="Proteomes" id="UP001458946"/>
    </source>
</evidence>
<keyword evidence="2" id="KW-1185">Reference proteome</keyword>
<dbReference type="Proteomes" id="UP001458946">
    <property type="component" value="Unassembled WGS sequence"/>
</dbReference>
<sequence>MYTVCTASGRPLAETEQLELADLAVIRLNSHYGPAACHIVLGHVAGAPEHPTPQLEAAEDCELILGVLAQWQPELGGLITEVVYLLRGMLWTEARRVGGVLITYAADTQDAEQQLAHCSGGRQP</sequence>
<name>A0ABP9V729_9DEIO</name>
<protein>
    <submittedName>
        <fullName evidence="1">Uncharacterized protein</fullName>
    </submittedName>
</protein>